<dbReference type="SUPFAM" id="SSF54001">
    <property type="entry name" value="Cysteine proteinases"/>
    <property type="match status" value="1"/>
</dbReference>
<dbReference type="Pfam" id="PF01841">
    <property type="entry name" value="Transglut_core"/>
    <property type="match status" value="1"/>
</dbReference>
<gene>
    <name evidence="5" type="ORF">MNOR_LOCUS22683</name>
</gene>
<feature type="active site" evidence="2">
    <location>
        <position position="359"/>
    </location>
</feature>
<comment type="similarity">
    <text evidence="1">Belongs to the transglutaminase superfamily. Transglutaminase family.</text>
</comment>
<protein>
    <recommendedName>
        <fullName evidence="4">Transglutaminase-like domain-containing protein</fullName>
    </recommendedName>
</protein>
<dbReference type="InterPro" id="IPR002931">
    <property type="entry name" value="Transglutaminase-like"/>
</dbReference>
<dbReference type="InterPro" id="IPR013783">
    <property type="entry name" value="Ig-like_fold"/>
</dbReference>
<dbReference type="GO" id="GO:0003810">
    <property type="term" value="F:protein-glutamine gamma-glutamyltransferase activity"/>
    <property type="evidence" value="ECO:0007669"/>
    <property type="project" value="InterPro"/>
</dbReference>
<organism evidence="5 6">
    <name type="scientific">Meganyctiphanes norvegica</name>
    <name type="common">Northern krill</name>
    <name type="synonym">Thysanopoda norvegica</name>
    <dbReference type="NCBI Taxonomy" id="48144"/>
    <lineage>
        <taxon>Eukaryota</taxon>
        <taxon>Metazoa</taxon>
        <taxon>Ecdysozoa</taxon>
        <taxon>Arthropoda</taxon>
        <taxon>Crustacea</taxon>
        <taxon>Multicrustacea</taxon>
        <taxon>Malacostraca</taxon>
        <taxon>Eumalacostraca</taxon>
        <taxon>Eucarida</taxon>
        <taxon>Euphausiacea</taxon>
        <taxon>Euphausiidae</taxon>
        <taxon>Meganyctiphanes</taxon>
    </lineage>
</organism>
<dbReference type="InterPro" id="IPR023608">
    <property type="entry name" value="Transglutaminase_animal"/>
</dbReference>
<feature type="domain" description="Transglutaminase-like" evidence="4">
    <location>
        <begin position="351"/>
        <end position="448"/>
    </location>
</feature>
<feature type="binding site" evidence="3">
    <location>
        <position position="488"/>
    </location>
    <ligand>
        <name>Ca(2+)</name>
        <dbReference type="ChEBI" id="CHEBI:29108"/>
    </ligand>
</feature>
<reference evidence="5 6" key="1">
    <citation type="submission" date="2024-05" db="EMBL/GenBank/DDBJ databases">
        <authorList>
            <person name="Wallberg A."/>
        </authorList>
    </citation>
    <scope>NUCLEOTIDE SEQUENCE [LARGE SCALE GENOMIC DNA]</scope>
</reference>
<dbReference type="InterPro" id="IPR036985">
    <property type="entry name" value="Transglutaminase-like_sf"/>
</dbReference>
<dbReference type="Proteomes" id="UP001497623">
    <property type="component" value="Unassembled WGS sequence"/>
</dbReference>
<dbReference type="Gene3D" id="2.60.40.10">
    <property type="entry name" value="Immunoglobulins"/>
    <property type="match status" value="2"/>
</dbReference>
<evidence type="ECO:0000259" key="4">
    <source>
        <dbReference type="SMART" id="SM00460"/>
    </source>
</evidence>
<dbReference type="InterPro" id="IPR001102">
    <property type="entry name" value="Transglutaminase_N"/>
</dbReference>
<sequence>MDQMEMDEDVYSRSVNMQKRQGHEKVLGFHGGMKRPGGSRGHDYYNRINSIRSSYATSFKRRRLQEEQDDKPISAYLNKVERVNWYIKENGRSHKTIKYDLVHDMKESKPVMRRGQVFRMALTFRDRDFNVERDRIALIFKFGAKPSVQKGTMAVVTVKNDKFTKTKDDWDAKIETESSGKDLVLKIHIPANAPVGIWRLDVRSGLQAQYQDSSKFTYSEETDLYILFNPWCKDDGVYMEDASKLEEYVMNDNGKIYKDTHKRPRGRPWAYGQFDDVVLPVASYILELSRLSDSERGNPVRVVRAIAAAVNHYDEGGIMEGKWEGDYNDGVAPDMWTGTVRILEEYVNNGYRPVKYGQCWVFSAVVTSLCRALGIPCRSITNFVSAHDTNSSLTIDNFYDKDGHRIEGGPDGDNTDSIWNFHCWNDTWMARPDLPKGYGGWQAIDATPQEESSSMCNKMQCGPASLEAVRRGDIGMGYDVPYIYSEVNADVMNWGEDQDCDWGFRRMKMDKYEVGRCILTKRPGKEDDNGNTDKEDIIAQYKNQEGAETERMTVHNAIRGYRRARQYYEYKTDIKEDVQFDLYELEKIEVGQPFQVKVVVRNQSNEHRTVSTSLTASSVYYTSIHQSTLKRSDSKFKLGPQQQQDVILTVQFNEYWKKLVEGCLMKIYIICRVEETGQTYTEEDDFVVEKPKLQVA</sequence>
<evidence type="ECO:0000256" key="3">
    <source>
        <dbReference type="PIRSR" id="PIRSR000459-2"/>
    </source>
</evidence>
<keyword evidence="3" id="KW-0479">Metal-binding</keyword>
<dbReference type="PANTHER" id="PTHR11590">
    <property type="entry name" value="PROTEIN-GLUTAMINE GAMMA-GLUTAMYLTRANSFERASE"/>
    <property type="match status" value="1"/>
</dbReference>
<feature type="active site" evidence="2">
    <location>
        <position position="445"/>
    </location>
</feature>
<dbReference type="SUPFAM" id="SSF49309">
    <property type="entry name" value="Transglutaminase, two C-terminal domains"/>
    <property type="match status" value="1"/>
</dbReference>
<dbReference type="InterPro" id="IPR038765">
    <property type="entry name" value="Papain-like_cys_pep_sf"/>
</dbReference>
<dbReference type="GO" id="GO:0046872">
    <property type="term" value="F:metal ion binding"/>
    <property type="evidence" value="ECO:0007669"/>
    <property type="project" value="UniProtKB-KW"/>
</dbReference>
<dbReference type="SMART" id="SM00460">
    <property type="entry name" value="TGc"/>
    <property type="match status" value="1"/>
</dbReference>
<dbReference type="Pfam" id="PF00868">
    <property type="entry name" value="Transglut_N"/>
    <property type="match status" value="1"/>
</dbReference>
<evidence type="ECO:0000256" key="2">
    <source>
        <dbReference type="PIRSR" id="PIRSR000459-1"/>
    </source>
</evidence>
<feature type="active site" evidence="2">
    <location>
        <position position="422"/>
    </location>
</feature>
<dbReference type="PANTHER" id="PTHR11590:SF40">
    <property type="entry name" value="HEMOCYTE PROTEIN-GLUTAMINE GAMMA-GLUTAMYLTRANSFERASE-LIKE PROTEIN"/>
    <property type="match status" value="1"/>
</dbReference>
<dbReference type="Gene3D" id="3.90.260.10">
    <property type="entry name" value="Transglutaminase-like"/>
    <property type="match status" value="1"/>
</dbReference>
<dbReference type="FunFam" id="2.60.40.10:FF:000171">
    <property type="entry name" value="protein-glutamine gamma-glutamyltransferase 6"/>
    <property type="match status" value="1"/>
</dbReference>
<comment type="cofactor">
    <cofactor evidence="3">
        <name>Ca(2+)</name>
        <dbReference type="ChEBI" id="CHEBI:29108"/>
    </cofactor>
    <text evidence="3">Binds 1 Ca(2+) ion per subunit.</text>
</comment>
<dbReference type="PIRSF" id="PIRSF000459">
    <property type="entry name" value="TGM_EBP42"/>
    <property type="match status" value="1"/>
</dbReference>
<feature type="binding site" evidence="3">
    <location>
        <position position="490"/>
    </location>
    <ligand>
        <name>Ca(2+)</name>
        <dbReference type="ChEBI" id="CHEBI:29108"/>
    </ligand>
</feature>
<feature type="binding site" evidence="3">
    <location>
        <position position="550"/>
    </location>
    <ligand>
        <name>Ca(2+)</name>
        <dbReference type="ChEBI" id="CHEBI:29108"/>
    </ligand>
</feature>
<dbReference type="InterPro" id="IPR036238">
    <property type="entry name" value="Transglutaminase_C_sf"/>
</dbReference>
<dbReference type="InterPro" id="IPR008958">
    <property type="entry name" value="Transglutaminase_C"/>
</dbReference>
<dbReference type="SUPFAM" id="SSF81296">
    <property type="entry name" value="E set domains"/>
    <property type="match status" value="1"/>
</dbReference>
<evidence type="ECO:0000313" key="5">
    <source>
        <dbReference type="EMBL" id="CAL4121821.1"/>
    </source>
</evidence>
<keyword evidence="6" id="KW-1185">Reference proteome</keyword>
<accession>A0AAV2RDB9</accession>
<dbReference type="AlphaFoldDB" id="A0AAV2RDB9"/>
<dbReference type="InterPro" id="IPR050779">
    <property type="entry name" value="Transglutaminase"/>
</dbReference>
<evidence type="ECO:0000313" key="6">
    <source>
        <dbReference type="Proteomes" id="UP001497623"/>
    </source>
</evidence>
<dbReference type="InterPro" id="IPR014756">
    <property type="entry name" value="Ig_E-set"/>
</dbReference>
<dbReference type="FunFam" id="3.90.260.10:FF:000002">
    <property type="entry name" value="Erythrocyte membrane protein band 4.2"/>
    <property type="match status" value="1"/>
</dbReference>
<name>A0AAV2RDB9_MEGNR</name>
<feature type="binding site" evidence="3">
    <location>
        <position position="545"/>
    </location>
    <ligand>
        <name>Ca(2+)</name>
        <dbReference type="ChEBI" id="CHEBI:29108"/>
    </ligand>
</feature>
<dbReference type="Pfam" id="PF00927">
    <property type="entry name" value="Transglut_C"/>
    <property type="match status" value="1"/>
</dbReference>
<proteinExistence type="inferred from homology"/>
<comment type="caution">
    <text evidence="5">The sequence shown here is derived from an EMBL/GenBank/DDBJ whole genome shotgun (WGS) entry which is preliminary data.</text>
</comment>
<keyword evidence="3" id="KW-0106">Calcium</keyword>
<feature type="non-terminal residue" evidence="5">
    <location>
        <position position="696"/>
    </location>
</feature>
<evidence type="ECO:0000256" key="1">
    <source>
        <dbReference type="ARBA" id="ARBA00005968"/>
    </source>
</evidence>
<dbReference type="EMBL" id="CAXKWB010019328">
    <property type="protein sequence ID" value="CAL4121821.1"/>
    <property type="molecule type" value="Genomic_DNA"/>
</dbReference>